<geneLocation type="plasmid" evidence="2">
    <name>psfrenxt3c</name>
</geneLocation>
<sequence>MLRLLTPFPIGTQSHRHIDSKYGYRLDTTLGDVDEEGFRNPAGAHHGFQVAAVGDSMTYGNNVESAHSWPAVFEAITGERTYNFGIGSYGIYTYHAIVVDALAAGAKGAIVAVYPANDFAIVFSACDILDARSDFWLAEQKRLQLQAFIGQSGGHSQCTKARSASLKTKLFENVAILSAYHYAIRDRAKSLYARFFATSDQELSEYYRFPDGCPPVSKRYVDEAGRMADPTSPEVAAMLADFERFAADWADRGRGRIGLLVLPTKERVIYEHLRRRGQLATAEPGFVASVETQIALEEEIRQIADRLDLPHRSAVAATADALQAAILAGQRFYPDSDGHPFESGYEAFARTASSLWEEMKAAASETPGIGCEGSCPSTMLQKEGAGVDQHR</sequence>
<evidence type="ECO:0000313" key="2">
    <source>
        <dbReference type="Proteomes" id="UP000239340"/>
    </source>
</evidence>
<dbReference type="SUPFAM" id="SSF52266">
    <property type="entry name" value="SGNH hydrolase"/>
    <property type="match status" value="1"/>
</dbReference>
<dbReference type="AlphaFoldDB" id="A0A2L0HFM1"/>
<dbReference type="Proteomes" id="UP000239340">
    <property type="component" value="Plasmid pSfreNXT3c"/>
</dbReference>
<protein>
    <recommendedName>
        <fullName evidence="3">SGNH hydrolase-type esterase domain-containing protein</fullName>
    </recommendedName>
</protein>
<dbReference type="EMBL" id="CP024310">
    <property type="protein sequence ID" value="AUX80265.1"/>
    <property type="molecule type" value="Genomic_DNA"/>
</dbReference>
<evidence type="ECO:0008006" key="3">
    <source>
        <dbReference type="Google" id="ProtNLM"/>
    </source>
</evidence>
<reference evidence="1 2" key="1">
    <citation type="submission" date="2017-10" db="EMBL/GenBank/DDBJ databases">
        <title>Analysis of the genome sequences of Rhizobium populations associated to common bean (phaseolus vulgaris).</title>
        <authorList>
            <person name="Bustos P."/>
            <person name="Santamaria R.I."/>
            <person name="Miranda-Sanchez F."/>
            <person name="Perez-Carrascal O."/>
            <person name="Juarez S."/>
            <person name="Lozano L."/>
            <person name="Martinez-Flores I."/>
            <person name="Vinuesa P."/>
            <person name="Martinez-Romero E."/>
            <person name="Cevallos M.A."/>
            <person name="Romero D."/>
            <person name="Davila G."/>
            <person name="Gonzalez V."/>
        </authorList>
    </citation>
    <scope>NUCLEOTIDE SEQUENCE [LARGE SCALE GENOMIC DNA]</scope>
    <source>
        <strain evidence="1 2">NXT3</strain>
        <plasmid evidence="2">Plasmid psfrenxt3c</plasmid>
    </source>
</reference>
<gene>
    <name evidence="1" type="ORF">NXT3_PC01109</name>
</gene>
<accession>A0A2L0HFM1</accession>
<organism evidence="1 2">
    <name type="scientific">Rhizobium fredii</name>
    <name type="common">Sinorhizobium fredii</name>
    <dbReference type="NCBI Taxonomy" id="380"/>
    <lineage>
        <taxon>Bacteria</taxon>
        <taxon>Pseudomonadati</taxon>
        <taxon>Pseudomonadota</taxon>
        <taxon>Alphaproteobacteria</taxon>
        <taxon>Hyphomicrobiales</taxon>
        <taxon>Rhizobiaceae</taxon>
        <taxon>Sinorhizobium/Ensifer group</taxon>
        <taxon>Sinorhizobium</taxon>
    </lineage>
</organism>
<evidence type="ECO:0000313" key="1">
    <source>
        <dbReference type="EMBL" id="AUX80265.1"/>
    </source>
</evidence>
<proteinExistence type="predicted"/>
<name>A0A2L0HFM1_RHIFR</name>
<keyword evidence="1" id="KW-0614">Plasmid</keyword>